<evidence type="ECO:0000313" key="1">
    <source>
        <dbReference type="EMBL" id="OCK87302.1"/>
    </source>
</evidence>
<reference evidence="1 2" key="1">
    <citation type="journal article" date="2016" name="Nat. Commun.">
        <title>Ectomycorrhizal ecology is imprinted in the genome of the dominant symbiotic fungus Cenococcum geophilum.</title>
        <authorList>
            <consortium name="DOE Joint Genome Institute"/>
            <person name="Peter M."/>
            <person name="Kohler A."/>
            <person name="Ohm R.A."/>
            <person name="Kuo A."/>
            <person name="Krutzmann J."/>
            <person name="Morin E."/>
            <person name="Arend M."/>
            <person name="Barry K.W."/>
            <person name="Binder M."/>
            <person name="Choi C."/>
            <person name="Clum A."/>
            <person name="Copeland A."/>
            <person name="Grisel N."/>
            <person name="Haridas S."/>
            <person name="Kipfer T."/>
            <person name="LaButti K."/>
            <person name="Lindquist E."/>
            <person name="Lipzen A."/>
            <person name="Maire R."/>
            <person name="Meier B."/>
            <person name="Mihaltcheva S."/>
            <person name="Molinier V."/>
            <person name="Murat C."/>
            <person name="Poggeler S."/>
            <person name="Quandt C.A."/>
            <person name="Sperisen C."/>
            <person name="Tritt A."/>
            <person name="Tisserant E."/>
            <person name="Crous P.W."/>
            <person name="Henrissat B."/>
            <person name="Nehls U."/>
            <person name="Egli S."/>
            <person name="Spatafora J.W."/>
            <person name="Grigoriev I.V."/>
            <person name="Martin F.M."/>
        </authorList>
    </citation>
    <scope>NUCLEOTIDE SEQUENCE [LARGE SCALE GENOMIC DNA]</scope>
    <source>
        <strain evidence="1 2">1.58</strain>
    </source>
</reference>
<gene>
    <name evidence="1" type="ORF">K441DRAFT_594750</name>
</gene>
<sequence>MWISVVVGAGGLLGHALAAPDIHAKRSVLSDLSNGFYHSWKFGSVITNNILHLNGLDGGLLPGDSNANNTYLVNVDLTKAFNLSDGSAYKLSVIPTSVPNLKDQALWSSQDNSTLFAYGGRGASNTALDNGLWEYDLKNQQWNLQTTSVKPVRLEGGSHANAPSINAAFWVGGFQSSDTTPAITNATLEFATGMLRFNTSTQSVDSLPAPFTPVQNGALNFLNIGGGLLVYIGGETPEKQNGINMTFTVNDWNHVWVYSIAYSAWFNQSTSGNAPSRTDFCTVSTFDDSTKTFQIWVMGGADFNSRNVLSDVSFLSIPSFRWYQAIPTQGLYSRMSMSCEVYGSQILGIGGRLEWDEGAGAGSYGTPAFVYDANQQEVVSSFRPSATSYSAPSSVTDNVMTSPYPSSWADPTLRAIFVSPAPSPSPPPSSSSPQATTLQSDSNGLGGGAIAGAVIGGIAALTLSSALVWFLMRRRRQWQQRALADAKSKEGHPTDHNAVPAEVHGDALPYEFDATAARSELDATQKFVQLPSDELPRHELA</sequence>
<dbReference type="EMBL" id="KV748263">
    <property type="protein sequence ID" value="OCK87302.1"/>
    <property type="molecule type" value="Genomic_DNA"/>
</dbReference>
<name>A0ACC8ELS5_9PEZI</name>
<protein>
    <submittedName>
        <fullName evidence="1">Uncharacterized protein</fullName>
    </submittedName>
</protein>
<dbReference type="Proteomes" id="UP000250078">
    <property type="component" value="Unassembled WGS sequence"/>
</dbReference>
<evidence type="ECO:0000313" key="2">
    <source>
        <dbReference type="Proteomes" id="UP000250078"/>
    </source>
</evidence>
<keyword evidence="2" id="KW-1185">Reference proteome</keyword>
<organism evidence="1 2">
    <name type="scientific">Cenococcum geophilum 1.58</name>
    <dbReference type="NCBI Taxonomy" id="794803"/>
    <lineage>
        <taxon>Eukaryota</taxon>
        <taxon>Fungi</taxon>
        <taxon>Dikarya</taxon>
        <taxon>Ascomycota</taxon>
        <taxon>Pezizomycotina</taxon>
        <taxon>Dothideomycetes</taxon>
        <taxon>Pleosporomycetidae</taxon>
        <taxon>Gloniales</taxon>
        <taxon>Gloniaceae</taxon>
        <taxon>Cenococcum</taxon>
    </lineage>
</organism>
<accession>A0ACC8ELS5</accession>
<proteinExistence type="predicted"/>